<dbReference type="EMBL" id="CAJVRL010000068">
    <property type="protein sequence ID" value="CAG8956088.1"/>
    <property type="molecule type" value="Genomic_DNA"/>
</dbReference>
<feature type="region of interest" description="Disordered" evidence="1">
    <location>
        <begin position="224"/>
        <end position="267"/>
    </location>
</feature>
<evidence type="ECO:0000313" key="3">
    <source>
        <dbReference type="Proteomes" id="UP000696280"/>
    </source>
</evidence>
<reference evidence="2" key="1">
    <citation type="submission" date="2021-07" db="EMBL/GenBank/DDBJ databases">
        <authorList>
            <person name="Durling M."/>
        </authorList>
    </citation>
    <scope>NUCLEOTIDE SEQUENCE</scope>
</reference>
<comment type="caution">
    <text evidence="2">The sequence shown here is derived from an EMBL/GenBank/DDBJ whole genome shotgun (WGS) entry which is preliminary data.</text>
</comment>
<dbReference type="AlphaFoldDB" id="A0A9N9L0J8"/>
<gene>
    <name evidence="2" type="ORF">HYFRA_00011872</name>
</gene>
<keyword evidence="3" id="KW-1185">Reference proteome</keyword>
<proteinExistence type="predicted"/>
<organism evidence="2 3">
    <name type="scientific">Hymenoscyphus fraxineus</name>
    <dbReference type="NCBI Taxonomy" id="746836"/>
    <lineage>
        <taxon>Eukaryota</taxon>
        <taxon>Fungi</taxon>
        <taxon>Dikarya</taxon>
        <taxon>Ascomycota</taxon>
        <taxon>Pezizomycotina</taxon>
        <taxon>Leotiomycetes</taxon>
        <taxon>Helotiales</taxon>
        <taxon>Helotiaceae</taxon>
        <taxon>Hymenoscyphus</taxon>
    </lineage>
</organism>
<dbReference type="OrthoDB" id="10444735at2759"/>
<evidence type="ECO:0000313" key="2">
    <source>
        <dbReference type="EMBL" id="CAG8956088.1"/>
    </source>
</evidence>
<accession>A0A9N9L0J8</accession>
<feature type="compositionally biased region" description="Basic and acidic residues" evidence="1">
    <location>
        <begin position="41"/>
        <end position="59"/>
    </location>
</feature>
<feature type="compositionally biased region" description="Polar residues" evidence="1">
    <location>
        <begin position="60"/>
        <end position="76"/>
    </location>
</feature>
<dbReference type="Proteomes" id="UP000696280">
    <property type="component" value="Unassembled WGS sequence"/>
</dbReference>
<feature type="compositionally biased region" description="Polar residues" evidence="1">
    <location>
        <begin position="224"/>
        <end position="240"/>
    </location>
</feature>
<protein>
    <submittedName>
        <fullName evidence="2">Uncharacterized protein</fullName>
    </submittedName>
</protein>
<feature type="region of interest" description="Disordered" evidence="1">
    <location>
        <begin position="41"/>
        <end position="89"/>
    </location>
</feature>
<name>A0A9N9L0J8_9HELO</name>
<feature type="compositionally biased region" description="Polar residues" evidence="1">
    <location>
        <begin position="255"/>
        <end position="265"/>
    </location>
</feature>
<evidence type="ECO:0000256" key="1">
    <source>
        <dbReference type="SAM" id="MobiDB-lite"/>
    </source>
</evidence>
<sequence>MASKMLSPTFHLLTRPEGIKHAFIRSAFLDLYLKDIHPSTTKVDSKLGQKGEGHDDKTTTSRVSGAQKPEPTSNKTPAKDGSGNARPINIATTKSKTYNYMMSRQDNMNKIDPFNGAGKKNISTIHPQEPVTKDSNPILASATAIEKSISNKLVHSWSISLSEPHTDTGKSGINTAKSPQCPDLDALLVSSRGTTQSSPKLCLLCQYPHLDCIFCQPPSVDLTSTSAKRPQLGTSVSTSDAKGKCIYKTPHGDPPNSNNTESNSLPRKPYRGLGLGLASAVLASGLAVGYLEGDTNGLMKEIDQGKIRKLGWDELGAFGLF</sequence>